<dbReference type="EMBL" id="JAPFFJ010000005">
    <property type="protein sequence ID" value="KAJ6427436.1"/>
    <property type="molecule type" value="Genomic_DNA"/>
</dbReference>
<reference evidence="2 3" key="1">
    <citation type="journal article" date="2023" name="Int. J. Mol. Sci.">
        <title>De Novo Assembly and Annotation of 11 Diverse Shrub Willow (Salix) Genomes Reveals Novel Gene Organization in Sex-Linked Regions.</title>
        <authorList>
            <person name="Hyden B."/>
            <person name="Feng K."/>
            <person name="Yates T.B."/>
            <person name="Jawdy S."/>
            <person name="Cereghino C."/>
            <person name="Smart L.B."/>
            <person name="Muchero W."/>
        </authorList>
    </citation>
    <scope>NUCLEOTIDE SEQUENCE [LARGE SCALE GENOMIC DNA]</scope>
    <source>
        <tissue evidence="2">Shoot tip</tissue>
    </source>
</reference>
<keyword evidence="3" id="KW-1185">Reference proteome</keyword>
<dbReference type="AlphaFoldDB" id="A0AAD6PF94"/>
<organism evidence="2 3">
    <name type="scientific">Salix udensis</name>
    <dbReference type="NCBI Taxonomy" id="889485"/>
    <lineage>
        <taxon>Eukaryota</taxon>
        <taxon>Viridiplantae</taxon>
        <taxon>Streptophyta</taxon>
        <taxon>Embryophyta</taxon>
        <taxon>Tracheophyta</taxon>
        <taxon>Spermatophyta</taxon>
        <taxon>Magnoliopsida</taxon>
        <taxon>eudicotyledons</taxon>
        <taxon>Gunneridae</taxon>
        <taxon>Pentapetalae</taxon>
        <taxon>rosids</taxon>
        <taxon>fabids</taxon>
        <taxon>Malpighiales</taxon>
        <taxon>Salicaceae</taxon>
        <taxon>Saliceae</taxon>
        <taxon>Salix</taxon>
    </lineage>
</organism>
<name>A0AAD6PF94_9ROSI</name>
<protein>
    <submittedName>
        <fullName evidence="2">Uncharacterized protein</fullName>
    </submittedName>
</protein>
<evidence type="ECO:0000256" key="1">
    <source>
        <dbReference type="SAM" id="MobiDB-lite"/>
    </source>
</evidence>
<accession>A0AAD6PF94</accession>
<comment type="caution">
    <text evidence="2">The sequence shown here is derived from an EMBL/GenBank/DDBJ whole genome shotgun (WGS) entry which is preliminary data.</text>
</comment>
<gene>
    <name evidence="2" type="ORF">OIU84_022938</name>
</gene>
<evidence type="ECO:0000313" key="2">
    <source>
        <dbReference type="EMBL" id="KAJ6427436.1"/>
    </source>
</evidence>
<sequence>MHRAAVAEMLSVLEPNKKLEAVKLIEDSTNNPAPINGALGPVNEWKLKDCIAVHKLLVAVLNDPDAALRWKLRCAQYFPCSTYFEGKCSSAASNPVHAQIAKNPKNGGTSHSDGGETADFVESNGKMEAFKDLNI</sequence>
<proteinExistence type="predicted"/>
<evidence type="ECO:0000313" key="3">
    <source>
        <dbReference type="Proteomes" id="UP001162972"/>
    </source>
</evidence>
<dbReference type="Proteomes" id="UP001162972">
    <property type="component" value="Chromosome 1"/>
</dbReference>
<feature type="region of interest" description="Disordered" evidence="1">
    <location>
        <begin position="99"/>
        <end position="121"/>
    </location>
</feature>